<feature type="compositionally biased region" description="Basic and acidic residues" evidence="1">
    <location>
        <begin position="123"/>
        <end position="135"/>
    </location>
</feature>
<feature type="region of interest" description="Disordered" evidence="1">
    <location>
        <begin position="636"/>
        <end position="747"/>
    </location>
</feature>
<protein>
    <submittedName>
        <fullName evidence="2">Uncharacterized protein</fullName>
    </submittedName>
</protein>
<feature type="compositionally biased region" description="Basic and acidic residues" evidence="1">
    <location>
        <begin position="726"/>
        <end position="737"/>
    </location>
</feature>
<proteinExistence type="predicted"/>
<feature type="compositionally biased region" description="Polar residues" evidence="1">
    <location>
        <begin position="636"/>
        <end position="647"/>
    </location>
</feature>
<feature type="compositionally biased region" description="Basic residues" evidence="1">
    <location>
        <begin position="354"/>
        <end position="373"/>
    </location>
</feature>
<evidence type="ECO:0000313" key="2">
    <source>
        <dbReference type="EMBL" id="KAA3676958.1"/>
    </source>
</evidence>
<reference evidence="2 3" key="1">
    <citation type="journal article" date="2019" name="Gigascience">
        <title>Whole-genome sequence of the oriental lung fluke Paragonimus westermani.</title>
        <authorList>
            <person name="Oey H."/>
            <person name="Zakrzewski M."/>
            <person name="Narain K."/>
            <person name="Devi K.R."/>
            <person name="Agatsuma T."/>
            <person name="Nawaratna S."/>
            <person name="Gobert G.N."/>
            <person name="Jones M.K."/>
            <person name="Ragan M.A."/>
            <person name="McManus D.P."/>
            <person name="Krause L."/>
        </authorList>
    </citation>
    <scope>NUCLEOTIDE SEQUENCE [LARGE SCALE GENOMIC DNA]</scope>
    <source>
        <strain evidence="2 3">IND2009</strain>
    </source>
</reference>
<feature type="compositionally biased region" description="Polar residues" evidence="1">
    <location>
        <begin position="738"/>
        <end position="747"/>
    </location>
</feature>
<sequence>MEWSGCGVFRRLRRFLPKKGDRKVQVSSQLTERKNQSPLLEPVATEVHQVHESGDATLTESLTSTAEQGPDYIDRMTTSSSMKAERNTTVSKVKAISISPSSAHIPYRSIPLFGFPIETVADGTEKDTDRKRTGEDTSLSSHFGGDMRMPKYEPIPNGHVNWLSAFTPDATRVLKLTQPDNTNVNSGPFGVNQIEQIRPDRWMRKTERFAIPRRSDELLKVLARIENQLTYRPDLSRSELINMHRALRPNYPYLRVKPTYQKLNREERLKELRRGIRLELKTKVDCDLSRRLDRPRRVYQTPVGPRIPAPAYSTQLLTQPLPLSSLLRLGVTYRPRLPCLRADGNTGSKSPARQSHHRRHDQNHHHRMKRKSKTQWLESNSLVRGSQKPNADQLIKMYTLVADWVYRLPAEDPTQIDLQRWNGHGSEEWPKQVTNGYPDIFQGLPVKYQKTSQRNARRKRGKHDQLVSEQDIISDSVNVEVCLNKVLLEGVDWREGLLFQGLSLNQEVGAVEEQFLRRLIALERLQLLTRLEESEVMNPDYEMHYTNQRITHIPRTLSLTDPLQHNFKRRKSAYLLPLVMEHEGPSKLHSTTESITKCGQKSSQPRNVQYIKHRLPRLSGRSINLIASRAHPWIKQTSRLGPQNKITPNGPLIQWSPTSTKTAQSASGDSDRRKRNKLPNIQLQSRFRRQWNNSTPLPKPPQPVRVRYRSFRRTRHSTLGPHNVASKREQVERDTTRKGGNQPTKTH</sequence>
<feature type="region of interest" description="Disordered" evidence="1">
    <location>
        <begin position="338"/>
        <end position="384"/>
    </location>
</feature>
<dbReference type="Proteomes" id="UP000324629">
    <property type="component" value="Unassembled WGS sequence"/>
</dbReference>
<name>A0A5J4NPI6_9TREM</name>
<feature type="compositionally biased region" description="Polar residues" evidence="1">
    <location>
        <begin position="655"/>
        <end position="668"/>
    </location>
</feature>
<evidence type="ECO:0000256" key="1">
    <source>
        <dbReference type="SAM" id="MobiDB-lite"/>
    </source>
</evidence>
<accession>A0A5J4NPI6</accession>
<dbReference type="AlphaFoldDB" id="A0A5J4NPI6"/>
<feature type="compositionally biased region" description="Polar residues" evidence="1">
    <location>
        <begin position="679"/>
        <end position="696"/>
    </location>
</feature>
<comment type="caution">
    <text evidence="2">The sequence shown here is derived from an EMBL/GenBank/DDBJ whole genome shotgun (WGS) entry which is preliminary data.</text>
</comment>
<gene>
    <name evidence="2" type="ORF">DEA37_0014855</name>
</gene>
<dbReference type="EMBL" id="QNGE01001728">
    <property type="protein sequence ID" value="KAA3676958.1"/>
    <property type="molecule type" value="Genomic_DNA"/>
</dbReference>
<feature type="compositionally biased region" description="Polar residues" evidence="1">
    <location>
        <begin position="374"/>
        <end position="384"/>
    </location>
</feature>
<feature type="compositionally biased region" description="Basic residues" evidence="1">
    <location>
        <begin position="706"/>
        <end position="716"/>
    </location>
</feature>
<feature type="region of interest" description="Disordered" evidence="1">
    <location>
        <begin position="123"/>
        <end position="147"/>
    </location>
</feature>
<keyword evidence="3" id="KW-1185">Reference proteome</keyword>
<organism evidence="2 3">
    <name type="scientific">Paragonimus westermani</name>
    <dbReference type="NCBI Taxonomy" id="34504"/>
    <lineage>
        <taxon>Eukaryota</taxon>
        <taxon>Metazoa</taxon>
        <taxon>Spiralia</taxon>
        <taxon>Lophotrochozoa</taxon>
        <taxon>Platyhelminthes</taxon>
        <taxon>Trematoda</taxon>
        <taxon>Digenea</taxon>
        <taxon>Plagiorchiida</taxon>
        <taxon>Troglotremata</taxon>
        <taxon>Troglotrematidae</taxon>
        <taxon>Paragonimus</taxon>
    </lineage>
</organism>
<evidence type="ECO:0000313" key="3">
    <source>
        <dbReference type="Proteomes" id="UP000324629"/>
    </source>
</evidence>